<accession>A0ABN3VJ36</accession>
<feature type="transmembrane region" description="Helical" evidence="5">
    <location>
        <begin position="376"/>
        <end position="400"/>
    </location>
</feature>
<dbReference type="Proteomes" id="UP001500979">
    <property type="component" value="Unassembled WGS sequence"/>
</dbReference>
<feature type="transmembrane region" description="Helical" evidence="5">
    <location>
        <begin position="89"/>
        <end position="110"/>
    </location>
</feature>
<keyword evidence="2 5" id="KW-0812">Transmembrane</keyword>
<dbReference type="PANTHER" id="PTHR11328">
    <property type="entry name" value="MAJOR FACILITATOR SUPERFAMILY DOMAIN-CONTAINING PROTEIN"/>
    <property type="match status" value="1"/>
</dbReference>
<dbReference type="RefSeq" id="WP_344682026.1">
    <property type="nucleotide sequence ID" value="NZ_BAAAUX010000016.1"/>
</dbReference>
<dbReference type="EMBL" id="BAAAUX010000016">
    <property type="protein sequence ID" value="GAA2801648.1"/>
    <property type="molecule type" value="Genomic_DNA"/>
</dbReference>
<dbReference type="Gene3D" id="1.20.1250.20">
    <property type="entry name" value="MFS general substrate transporter like domains"/>
    <property type="match status" value="2"/>
</dbReference>
<dbReference type="PROSITE" id="PS50850">
    <property type="entry name" value="MFS"/>
    <property type="match status" value="1"/>
</dbReference>
<dbReference type="SUPFAM" id="SSF103473">
    <property type="entry name" value="MFS general substrate transporter"/>
    <property type="match status" value="1"/>
</dbReference>
<keyword evidence="4 5" id="KW-0472">Membrane</keyword>
<dbReference type="PANTHER" id="PTHR11328:SF24">
    <property type="entry name" value="MAJOR FACILITATOR SUPERFAMILY (MFS) PROFILE DOMAIN-CONTAINING PROTEIN"/>
    <property type="match status" value="1"/>
</dbReference>
<dbReference type="Pfam" id="PF13347">
    <property type="entry name" value="MFS_2"/>
    <property type="match status" value="1"/>
</dbReference>
<evidence type="ECO:0000256" key="4">
    <source>
        <dbReference type="ARBA" id="ARBA00023136"/>
    </source>
</evidence>
<comment type="caution">
    <text evidence="7">The sequence shown here is derived from an EMBL/GenBank/DDBJ whole genome shotgun (WGS) entry which is preliminary data.</text>
</comment>
<organism evidence="7 8">
    <name type="scientific">Saccharopolyspora taberi</name>
    <dbReference type="NCBI Taxonomy" id="60895"/>
    <lineage>
        <taxon>Bacteria</taxon>
        <taxon>Bacillati</taxon>
        <taxon>Actinomycetota</taxon>
        <taxon>Actinomycetes</taxon>
        <taxon>Pseudonocardiales</taxon>
        <taxon>Pseudonocardiaceae</taxon>
        <taxon>Saccharopolyspora</taxon>
    </lineage>
</organism>
<evidence type="ECO:0000256" key="5">
    <source>
        <dbReference type="SAM" id="Phobius"/>
    </source>
</evidence>
<keyword evidence="8" id="KW-1185">Reference proteome</keyword>
<evidence type="ECO:0000256" key="1">
    <source>
        <dbReference type="ARBA" id="ARBA00004651"/>
    </source>
</evidence>
<feature type="transmembrane region" description="Helical" evidence="5">
    <location>
        <begin position="246"/>
        <end position="270"/>
    </location>
</feature>
<evidence type="ECO:0000259" key="6">
    <source>
        <dbReference type="PROSITE" id="PS50850"/>
    </source>
</evidence>
<reference evidence="7 8" key="1">
    <citation type="journal article" date="2019" name="Int. J. Syst. Evol. Microbiol.">
        <title>The Global Catalogue of Microorganisms (GCM) 10K type strain sequencing project: providing services to taxonomists for standard genome sequencing and annotation.</title>
        <authorList>
            <consortium name="The Broad Institute Genomics Platform"/>
            <consortium name="The Broad Institute Genome Sequencing Center for Infectious Disease"/>
            <person name="Wu L."/>
            <person name="Ma J."/>
        </authorList>
    </citation>
    <scope>NUCLEOTIDE SEQUENCE [LARGE SCALE GENOMIC DNA]</scope>
    <source>
        <strain evidence="7 8">JCM 9383</strain>
    </source>
</reference>
<dbReference type="InterPro" id="IPR001927">
    <property type="entry name" value="Na/Gal_symport"/>
</dbReference>
<feature type="transmembrane region" description="Helical" evidence="5">
    <location>
        <begin position="310"/>
        <end position="329"/>
    </location>
</feature>
<feature type="transmembrane region" description="Helical" evidence="5">
    <location>
        <begin position="56"/>
        <end position="77"/>
    </location>
</feature>
<keyword evidence="3 5" id="KW-1133">Transmembrane helix</keyword>
<feature type="transmembrane region" description="Helical" evidence="5">
    <location>
        <begin position="26"/>
        <end position="44"/>
    </location>
</feature>
<feature type="transmembrane region" description="Helical" evidence="5">
    <location>
        <begin position="335"/>
        <end position="356"/>
    </location>
</feature>
<evidence type="ECO:0000313" key="8">
    <source>
        <dbReference type="Proteomes" id="UP001500979"/>
    </source>
</evidence>
<dbReference type="InterPro" id="IPR020846">
    <property type="entry name" value="MFS_dom"/>
</dbReference>
<proteinExistence type="predicted"/>
<feature type="transmembrane region" description="Helical" evidence="5">
    <location>
        <begin position="161"/>
        <end position="178"/>
    </location>
</feature>
<gene>
    <name evidence="7" type="ORF">GCM10010470_40870</name>
</gene>
<feature type="domain" description="Major facilitator superfamily (MFS) profile" evidence="6">
    <location>
        <begin position="13"/>
        <end position="447"/>
    </location>
</feature>
<feature type="transmembrane region" description="Helical" evidence="5">
    <location>
        <begin position="116"/>
        <end position="141"/>
    </location>
</feature>
<protein>
    <submittedName>
        <fullName evidence="7">MFS transporter</fullName>
    </submittedName>
</protein>
<dbReference type="InterPro" id="IPR036259">
    <property type="entry name" value="MFS_trans_sf"/>
</dbReference>
<feature type="transmembrane region" description="Helical" evidence="5">
    <location>
        <begin position="282"/>
        <end position="303"/>
    </location>
</feature>
<sequence>MTTTTPALGPTKVSIGERVAYASSDLGFNLVYVAIATYLTFFYTEVAGIPATTVGTIFLAARLLDGVWDLLVGVLMEKLHSRFGKARPWLLYLAIPYGLSAALLFTAPNLGETGKVIYAFVTYTLSAVIIYTAMNVPYGVLNALITKDQVQRGVLNTYRMIAAYAGALIVTGLTMPIVNATGGDAHSWTLAFGLYGILAAALFFITFKFCTERVGTARHDAIADAETAAQSIEIGAGVRSLLRNKYWLMLVLFGVLLFTAYSLMGVYPYYAKYALGDEGLSSMMFTFRMVIEFGGVFLALPFIKRIGKRNISLAGCLALVVGQCVIALAPTSLTVVLVGLGIAGVGVGAMFAVLFAMIGDTIEYEEWRSGIRAEGLVYAGATFGQKVGGAVGGMAVGWFLGLAGYLEGNIDEQPASALHMIDFVFIWLPLIIAVPMALVMLLYRLDREYPQILEALRQRQS</sequence>
<dbReference type="CDD" id="cd17332">
    <property type="entry name" value="MFS_MelB_like"/>
    <property type="match status" value="1"/>
</dbReference>
<feature type="transmembrane region" description="Helical" evidence="5">
    <location>
        <begin position="190"/>
        <end position="210"/>
    </location>
</feature>
<dbReference type="NCBIfam" id="TIGR00792">
    <property type="entry name" value="gph"/>
    <property type="match status" value="1"/>
</dbReference>
<evidence type="ECO:0000256" key="2">
    <source>
        <dbReference type="ARBA" id="ARBA00022692"/>
    </source>
</evidence>
<dbReference type="InterPro" id="IPR039672">
    <property type="entry name" value="MFS_2"/>
</dbReference>
<comment type="subcellular location">
    <subcellularLocation>
        <location evidence="1">Cell membrane</location>
        <topology evidence="1">Multi-pass membrane protein</topology>
    </subcellularLocation>
</comment>
<evidence type="ECO:0000256" key="3">
    <source>
        <dbReference type="ARBA" id="ARBA00022989"/>
    </source>
</evidence>
<feature type="transmembrane region" description="Helical" evidence="5">
    <location>
        <begin position="420"/>
        <end position="443"/>
    </location>
</feature>
<name>A0ABN3VJ36_9PSEU</name>
<evidence type="ECO:0000313" key="7">
    <source>
        <dbReference type="EMBL" id="GAA2801648.1"/>
    </source>
</evidence>